<dbReference type="eggNOG" id="COG1538">
    <property type="taxonomic scope" value="Bacteria"/>
</dbReference>
<dbReference type="EMBL" id="CP000529">
    <property type="protein sequence ID" value="ABM38184.1"/>
    <property type="molecule type" value="Genomic_DNA"/>
</dbReference>
<evidence type="ECO:0000313" key="4">
    <source>
        <dbReference type="Proteomes" id="UP000000644"/>
    </source>
</evidence>
<feature type="chain" id="PRO_5001436373" evidence="2">
    <location>
        <begin position="28"/>
        <end position="495"/>
    </location>
</feature>
<keyword evidence="4" id="KW-1185">Reference proteome</keyword>
<dbReference type="OrthoDB" id="9770517at2"/>
<comment type="similarity">
    <text evidence="1 2">Belongs to the outer membrane factor (OMF) (TC 1.B.17) family.</text>
</comment>
<feature type="signal peptide" evidence="2">
    <location>
        <begin position="1"/>
        <end position="27"/>
    </location>
</feature>
<dbReference type="PANTHER" id="PTHR30203:SF32">
    <property type="entry name" value="CATION EFFLUX SYSTEM PROTEIN CUSC"/>
    <property type="match status" value="1"/>
</dbReference>
<keyword evidence="2 3" id="KW-0449">Lipoprotein</keyword>
<dbReference type="HOGENOM" id="CLU_012817_13_3_4"/>
<dbReference type="GO" id="GO:0005886">
    <property type="term" value="C:plasma membrane"/>
    <property type="evidence" value="ECO:0007669"/>
    <property type="project" value="UniProtKB-SubCell"/>
</dbReference>
<protein>
    <submittedName>
        <fullName evidence="3">RND efflux system, outer membrane lipoprotein, NodT family</fullName>
    </submittedName>
</protein>
<comment type="subcellular location">
    <subcellularLocation>
        <location evidence="2">Cell membrane</location>
        <topology evidence="2">Lipid-anchor</topology>
    </subcellularLocation>
</comment>
<gene>
    <name evidence="3" type="ordered locus">Pnap_2885</name>
</gene>
<dbReference type="RefSeq" id="WP_011802260.1">
    <property type="nucleotide sequence ID" value="NC_008781.1"/>
</dbReference>
<keyword evidence="2" id="KW-1134">Transmembrane beta strand</keyword>
<keyword evidence="2" id="KW-0564">Palmitate</keyword>
<dbReference type="PROSITE" id="PS51257">
    <property type="entry name" value="PROKAR_LIPOPROTEIN"/>
    <property type="match status" value="1"/>
</dbReference>
<keyword evidence="2" id="KW-0472">Membrane</keyword>
<dbReference type="Gene3D" id="1.20.1600.10">
    <property type="entry name" value="Outer membrane efflux proteins (OEP)"/>
    <property type="match status" value="1"/>
</dbReference>
<sequence>MNKTPLSPRFQLAAVAAAALLAGCSMIPTYERPAAPVAADWPALSATAALSGTSGTANQGIAAADIEWQSFFSDPRLRQLIDASLRNNRDLRIAVLNIEQARAQFQIRRADQYPTVNAAATGSRQPSSSGDSITSTYTAGLAMTSYEFDFFGRVASLKEAALAQYLATEEGRKTTQISLVAAVANTYLSLLADEELIAITRQTLATREDSFRLSKLRFDNGVSSELDVRQAESLIEAARVSLAQLIRQRALDQNALVLLLGQPATGELAVALPAGKGLADMPMMVDVPAGLPSDLLTRRPDVRQAEQLLLASNANIGAARAAFFPKISLTASAGSASSHLGDLFKSGSFGWTLAPQLLLPIFDAGRNRAGLDSANAGRDIAVAQYEKSIQTAFREVADALAGRATLGEQLRAQQAQANAEGVRFKLSDLRYQNGIASQLDLLDAQRSLFTAQQAVVQTRLAQLQSQVTLYKVLGGGWKEPGAVAQAVNAAPSPKP</sequence>
<proteinExistence type="inferred from homology"/>
<dbReference type="GO" id="GO:0015562">
    <property type="term" value="F:efflux transmembrane transporter activity"/>
    <property type="evidence" value="ECO:0007669"/>
    <property type="project" value="InterPro"/>
</dbReference>
<dbReference type="NCBIfam" id="TIGR01845">
    <property type="entry name" value="outer_NodT"/>
    <property type="match status" value="1"/>
</dbReference>
<dbReference type="KEGG" id="pna:Pnap_2885"/>
<evidence type="ECO:0000256" key="1">
    <source>
        <dbReference type="ARBA" id="ARBA00007613"/>
    </source>
</evidence>
<dbReference type="STRING" id="365044.Pnap_2885"/>
<dbReference type="InterPro" id="IPR010131">
    <property type="entry name" value="MdtP/NodT-like"/>
</dbReference>
<dbReference type="InterPro" id="IPR003423">
    <property type="entry name" value="OMP_efflux"/>
</dbReference>
<organism evidence="3 4">
    <name type="scientific">Polaromonas naphthalenivorans (strain CJ2)</name>
    <dbReference type="NCBI Taxonomy" id="365044"/>
    <lineage>
        <taxon>Bacteria</taxon>
        <taxon>Pseudomonadati</taxon>
        <taxon>Pseudomonadota</taxon>
        <taxon>Betaproteobacteria</taxon>
        <taxon>Burkholderiales</taxon>
        <taxon>Comamonadaceae</taxon>
        <taxon>Polaromonas</taxon>
    </lineage>
</organism>
<dbReference type="Pfam" id="PF02321">
    <property type="entry name" value="OEP"/>
    <property type="match status" value="2"/>
</dbReference>
<keyword evidence="2" id="KW-0732">Signal</keyword>
<dbReference type="AlphaFoldDB" id="A1VRA6"/>
<keyword evidence="2" id="KW-0812">Transmembrane</keyword>
<name>A1VRA6_POLNA</name>
<dbReference type="SUPFAM" id="SSF56954">
    <property type="entry name" value="Outer membrane efflux proteins (OEP)"/>
    <property type="match status" value="1"/>
</dbReference>
<dbReference type="Gene3D" id="2.20.200.10">
    <property type="entry name" value="Outer membrane efflux proteins (OEP)"/>
    <property type="match status" value="1"/>
</dbReference>
<evidence type="ECO:0000313" key="3">
    <source>
        <dbReference type="EMBL" id="ABM38184.1"/>
    </source>
</evidence>
<dbReference type="Proteomes" id="UP000000644">
    <property type="component" value="Chromosome"/>
</dbReference>
<evidence type="ECO:0000256" key="2">
    <source>
        <dbReference type="RuleBase" id="RU362097"/>
    </source>
</evidence>
<dbReference type="PANTHER" id="PTHR30203">
    <property type="entry name" value="OUTER MEMBRANE CATION EFFLUX PROTEIN"/>
    <property type="match status" value="1"/>
</dbReference>
<accession>A1VRA6</accession>
<reference evidence="4" key="1">
    <citation type="journal article" date="2009" name="Environ. Microbiol.">
        <title>The genome of Polaromonas naphthalenivorans strain CJ2, isolated from coal tar-contaminated sediment, reveals physiological and metabolic versatility and evolution through extensive horizontal gene transfer.</title>
        <authorList>
            <person name="Yagi J.M."/>
            <person name="Sims D."/>
            <person name="Brettin T."/>
            <person name="Bruce D."/>
            <person name="Madsen E.L."/>
        </authorList>
    </citation>
    <scope>NUCLEOTIDE SEQUENCE [LARGE SCALE GENOMIC DNA]</scope>
    <source>
        <strain evidence="4">CJ2</strain>
    </source>
</reference>